<dbReference type="InterPro" id="IPR040145">
    <property type="entry name" value="ITM2"/>
</dbReference>
<dbReference type="GO" id="GO:0005794">
    <property type="term" value="C:Golgi apparatus"/>
    <property type="evidence" value="ECO:0007669"/>
    <property type="project" value="TreeGrafter"/>
</dbReference>
<dbReference type="PROSITE" id="PS50869">
    <property type="entry name" value="BRICHOS"/>
    <property type="match status" value="1"/>
</dbReference>
<dbReference type="GO" id="GO:0001540">
    <property type="term" value="F:amyloid-beta binding"/>
    <property type="evidence" value="ECO:0007669"/>
    <property type="project" value="TreeGrafter"/>
</dbReference>
<dbReference type="PANTHER" id="PTHR10962:SF1">
    <property type="entry name" value="INTEGRAL MEMBRANE PROTEIN 2"/>
    <property type="match status" value="1"/>
</dbReference>
<evidence type="ECO:0000256" key="5">
    <source>
        <dbReference type="ARBA" id="ARBA00022989"/>
    </source>
</evidence>
<evidence type="ECO:0000313" key="11">
    <source>
        <dbReference type="EMBL" id="KNC28731.1"/>
    </source>
</evidence>
<evidence type="ECO:0000256" key="7">
    <source>
        <dbReference type="ARBA" id="ARBA00023157"/>
    </source>
</evidence>
<keyword evidence="4 9" id="KW-0735">Signal-anchor</keyword>
<evidence type="ECO:0000256" key="9">
    <source>
        <dbReference type="RuleBase" id="RU367061"/>
    </source>
</evidence>
<keyword evidence="3 9" id="KW-0812">Transmembrane</keyword>
<dbReference type="OMA" id="FHYRTIC"/>
<name>A0A0L0C8X3_LUCCU</name>
<feature type="transmembrane region" description="Helical" evidence="9">
    <location>
        <begin position="67"/>
        <end position="87"/>
    </location>
</feature>
<accession>A0A0L0C8X3</accession>
<proteinExistence type="inferred from homology"/>
<comment type="caution">
    <text evidence="11">The sequence shown here is derived from an EMBL/GenBank/DDBJ whole genome shotgun (WGS) entry which is preliminary data.</text>
</comment>
<evidence type="ECO:0000256" key="6">
    <source>
        <dbReference type="ARBA" id="ARBA00023136"/>
    </source>
</evidence>
<dbReference type="AlphaFoldDB" id="A0A0L0C8X3"/>
<dbReference type="STRING" id="7375.A0A0L0C8X3"/>
<protein>
    <recommendedName>
        <fullName evidence="9">Integral membrane protein 2</fullName>
    </recommendedName>
</protein>
<dbReference type="EMBL" id="JRES01000753">
    <property type="protein sequence ID" value="KNC28731.1"/>
    <property type="molecule type" value="Genomic_DNA"/>
</dbReference>
<keyword evidence="9" id="KW-1003">Cell membrane</keyword>
<organism evidence="11 12">
    <name type="scientific">Lucilia cuprina</name>
    <name type="common">Green bottle fly</name>
    <name type="synonym">Australian sheep blowfly</name>
    <dbReference type="NCBI Taxonomy" id="7375"/>
    <lineage>
        <taxon>Eukaryota</taxon>
        <taxon>Metazoa</taxon>
        <taxon>Ecdysozoa</taxon>
        <taxon>Arthropoda</taxon>
        <taxon>Hexapoda</taxon>
        <taxon>Insecta</taxon>
        <taxon>Pterygota</taxon>
        <taxon>Neoptera</taxon>
        <taxon>Endopterygota</taxon>
        <taxon>Diptera</taxon>
        <taxon>Brachycera</taxon>
        <taxon>Muscomorpha</taxon>
        <taxon>Oestroidea</taxon>
        <taxon>Calliphoridae</taxon>
        <taxon>Luciliinae</taxon>
        <taxon>Lucilia</taxon>
    </lineage>
</organism>
<evidence type="ECO:0000313" key="12">
    <source>
        <dbReference type="Proteomes" id="UP000037069"/>
    </source>
</evidence>
<comment type="similarity">
    <text evidence="2 9">Belongs to the ITM2 family.</text>
</comment>
<dbReference type="Pfam" id="PF04089">
    <property type="entry name" value="BRICHOS"/>
    <property type="match status" value="1"/>
</dbReference>
<feature type="domain" description="BRICHOS" evidence="10">
    <location>
        <begin position="176"/>
        <end position="271"/>
    </location>
</feature>
<dbReference type="PANTHER" id="PTHR10962">
    <property type="entry name" value="INTEGRAL TRANSMEMBRANE PROTEIN 2"/>
    <property type="match status" value="1"/>
</dbReference>
<dbReference type="SMART" id="SM01039">
    <property type="entry name" value="BRICHOS"/>
    <property type="match status" value="1"/>
</dbReference>
<evidence type="ECO:0000256" key="3">
    <source>
        <dbReference type="ARBA" id="ARBA00022692"/>
    </source>
</evidence>
<feature type="non-terminal residue" evidence="11">
    <location>
        <position position="1"/>
    </location>
</feature>
<gene>
    <name evidence="11" type="ORF">FF38_09413</name>
</gene>
<keyword evidence="12" id="KW-1185">Reference proteome</keyword>
<dbReference type="Proteomes" id="UP000037069">
    <property type="component" value="Unassembled WGS sequence"/>
</dbReference>
<keyword evidence="5 9" id="KW-1133">Transmembrane helix</keyword>
<evidence type="ECO:0000256" key="2">
    <source>
        <dbReference type="ARBA" id="ARBA00006794"/>
    </source>
</evidence>
<comment type="subcellular location">
    <subcellularLocation>
        <location evidence="1 9">Membrane</location>
        <topology evidence="1 9">Single-pass type II membrane protein</topology>
    </subcellularLocation>
</comment>
<dbReference type="InterPro" id="IPR007084">
    <property type="entry name" value="BRICHOS_dom"/>
</dbReference>
<keyword evidence="6 9" id="KW-0472">Membrane</keyword>
<reference evidence="11 12" key="1">
    <citation type="journal article" date="2015" name="Nat. Commun.">
        <title>Lucilia cuprina genome unlocks parasitic fly biology to underpin future interventions.</title>
        <authorList>
            <person name="Anstead C.A."/>
            <person name="Korhonen P.K."/>
            <person name="Young N.D."/>
            <person name="Hall R.S."/>
            <person name="Jex A.R."/>
            <person name="Murali S.C."/>
            <person name="Hughes D.S."/>
            <person name="Lee S.F."/>
            <person name="Perry T."/>
            <person name="Stroehlein A.J."/>
            <person name="Ansell B.R."/>
            <person name="Breugelmans B."/>
            <person name="Hofmann A."/>
            <person name="Qu J."/>
            <person name="Dugan S."/>
            <person name="Lee S.L."/>
            <person name="Chao H."/>
            <person name="Dinh H."/>
            <person name="Han Y."/>
            <person name="Doddapaneni H.V."/>
            <person name="Worley K.C."/>
            <person name="Muzny D.M."/>
            <person name="Ioannidis P."/>
            <person name="Waterhouse R.M."/>
            <person name="Zdobnov E.M."/>
            <person name="James P.J."/>
            <person name="Bagnall N.H."/>
            <person name="Kotze A.C."/>
            <person name="Gibbs R.A."/>
            <person name="Richards S."/>
            <person name="Batterham P."/>
            <person name="Gasser R.B."/>
        </authorList>
    </citation>
    <scope>NUCLEOTIDE SEQUENCE [LARGE SCALE GENOMIC DNA]</scope>
    <source>
        <strain evidence="11 12">LS</strain>
        <tissue evidence="11">Full body</tissue>
    </source>
</reference>
<dbReference type="GO" id="GO:0005886">
    <property type="term" value="C:plasma membrane"/>
    <property type="evidence" value="ECO:0007669"/>
    <property type="project" value="UniProtKB-UniRule"/>
</dbReference>
<dbReference type="GO" id="GO:0070062">
    <property type="term" value="C:extracellular exosome"/>
    <property type="evidence" value="ECO:0007669"/>
    <property type="project" value="TreeGrafter"/>
</dbReference>
<evidence type="ECO:0000256" key="1">
    <source>
        <dbReference type="ARBA" id="ARBA00004606"/>
    </source>
</evidence>
<evidence type="ECO:0000256" key="8">
    <source>
        <dbReference type="ARBA" id="ARBA00023180"/>
    </source>
</evidence>
<dbReference type="OrthoDB" id="9982095at2759"/>
<evidence type="ECO:0000259" key="10">
    <source>
        <dbReference type="PROSITE" id="PS50869"/>
    </source>
</evidence>
<dbReference type="GO" id="GO:0042985">
    <property type="term" value="P:negative regulation of amyloid precursor protein biosynthetic process"/>
    <property type="evidence" value="ECO:0007669"/>
    <property type="project" value="TreeGrafter"/>
</dbReference>
<keyword evidence="8" id="KW-0325">Glycoprotein</keyword>
<keyword evidence="7" id="KW-1015">Disulfide bond</keyword>
<sequence>AKMTIITKPSIEKAFKLPLPLGLGGFGKDHLEKSLLGPKAYLPHNGGDVESVHYTHPPAFNCIKNGLTILLIFITILLGMFGGYFIYRSFGATDNPTKFHYRTICDVPYELTSNLTMPRFYQQPDEFDLNFNWLLPRLTGKSFDSNLNNDDDFFREEIEMDISDDESYTKIDVPDFKDGRHGRFMHDFKENQSAIIDTTANRCFIMPLDRNTTLPPKSFIDLMEKMSSGYYNIDTDRVRRNMRVVMPPISDLTLISERIANECYDMKVYMLENYVSGVFKRDAKPLADQGKFAEYSGKGIVEFDIVNIGEIEEYERQHLK</sequence>
<evidence type="ECO:0000256" key="4">
    <source>
        <dbReference type="ARBA" id="ARBA00022968"/>
    </source>
</evidence>